<comment type="caution">
    <text evidence="2">The sequence shown here is derived from an EMBL/GenBank/DDBJ whole genome shotgun (WGS) entry which is preliminary data.</text>
</comment>
<dbReference type="Proteomes" id="UP000265520">
    <property type="component" value="Unassembled WGS sequence"/>
</dbReference>
<organism evidence="2 3">
    <name type="scientific">Trifolium medium</name>
    <dbReference type="NCBI Taxonomy" id="97028"/>
    <lineage>
        <taxon>Eukaryota</taxon>
        <taxon>Viridiplantae</taxon>
        <taxon>Streptophyta</taxon>
        <taxon>Embryophyta</taxon>
        <taxon>Tracheophyta</taxon>
        <taxon>Spermatophyta</taxon>
        <taxon>Magnoliopsida</taxon>
        <taxon>eudicotyledons</taxon>
        <taxon>Gunneridae</taxon>
        <taxon>Pentapetalae</taxon>
        <taxon>rosids</taxon>
        <taxon>fabids</taxon>
        <taxon>Fabales</taxon>
        <taxon>Fabaceae</taxon>
        <taxon>Papilionoideae</taxon>
        <taxon>50 kb inversion clade</taxon>
        <taxon>NPAAA clade</taxon>
        <taxon>Hologalegina</taxon>
        <taxon>IRL clade</taxon>
        <taxon>Trifolieae</taxon>
        <taxon>Trifolium</taxon>
    </lineage>
</organism>
<feature type="non-terminal residue" evidence="2">
    <location>
        <position position="1"/>
    </location>
</feature>
<accession>A0A392TU89</accession>
<evidence type="ECO:0000313" key="2">
    <source>
        <dbReference type="EMBL" id="MCI64733.1"/>
    </source>
</evidence>
<evidence type="ECO:0000256" key="1">
    <source>
        <dbReference type="SAM" id="SignalP"/>
    </source>
</evidence>
<name>A0A392TU89_9FABA</name>
<evidence type="ECO:0008006" key="4">
    <source>
        <dbReference type="Google" id="ProtNLM"/>
    </source>
</evidence>
<sequence length="59" mass="6047">GGVLVAVLPFFVASAAAPTVDLCFLCGGVSRSVHGVFGSRGASPVVVVTYGYVSGRRWF</sequence>
<feature type="signal peptide" evidence="1">
    <location>
        <begin position="1"/>
        <end position="17"/>
    </location>
</feature>
<keyword evidence="3" id="KW-1185">Reference proteome</keyword>
<reference evidence="2 3" key="1">
    <citation type="journal article" date="2018" name="Front. Plant Sci.">
        <title>Red Clover (Trifolium pratense) and Zigzag Clover (T. medium) - A Picture of Genomic Similarities and Differences.</title>
        <authorList>
            <person name="Dluhosova J."/>
            <person name="Istvanek J."/>
            <person name="Nedelnik J."/>
            <person name="Repkova J."/>
        </authorList>
    </citation>
    <scope>NUCLEOTIDE SEQUENCE [LARGE SCALE GENOMIC DNA]</scope>
    <source>
        <strain evidence="3">cv. 10/8</strain>
        <tissue evidence="2">Leaf</tissue>
    </source>
</reference>
<protein>
    <recommendedName>
        <fullName evidence="4">Secreted protein</fullName>
    </recommendedName>
</protein>
<dbReference type="AlphaFoldDB" id="A0A392TU89"/>
<proteinExistence type="predicted"/>
<keyword evidence="1" id="KW-0732">Signal</keyword>
<dbReference type="EMBL" id="LXQA010662199">
    <property type="protein sequence ID" value="MCI64733.1"/>
    <property type="molecule type" value="Genomic_DNA"/>
</dbReference>
<evidence type="ECO:0000313" key="3">
    <source>
        <dbReference type="Proteomes" id="UP000265520"/>
    </source>
</evidence>
<feature type="chain" id="PRO_5017261214" description="Secreted protein" evidence="1">
    <location>
        <begin position="18"/>
        <end position="59"/>
    </location>
</feature>